<proteinExistence type="inferred from homology"/>
<accession>A0A0K9GP80</accession>
<dbReference type="CDD" id="cd13709">
    <property type="entry name" value="PBP2_YxeM"/>
    <property type="match status" value="1"/>
</dbReference>
<dbReference type="AlphaFoldDB" id="A0A0K9GP80"/>
<evidence type="ECO:0000256" key="1">
    <source>
        <dbReference type="ARBA" id="ARBA00004196"/>
    </source>
</evidence>
<dbReference type="GO" id="GO:0030313">
    <property type="term" value="C:cell envelope"/>
    <property type="evidence" value="ECO:0007669"/>
    <property type="project" value="UniProtKB-SubCell"/>
</dbReference>
<evidence type="ECO:0000259" key="8">
    <source>
        <dbReference type="SMART" id="SM00062"/>
    </source>
</evidence>
<feature type="domain" description="Solute-binding protein family 3/N-terminal" evidence="8">
    <location>
        <begin position="39"/>
        <end position="262"/>
    </location>
</feature>
<dbReference type="InterPro" id="IPR001638">
    <property type="entry name" value="Solute-binding_3/MltF_N"/>
</dbReference>
<comment type="subcellular location">
    <subcellularLocation>
        <location evidence="1">Cell envelope</location>
    </subcellularLocation>
</comment>
<evidence type="ECO:0000256" key="3">
    <source>
        <dbReference type="ARBA" id="ARBA00022729"/>
    </source>
</evidence>
<comment type="similarity">
    <text evidence="2 6">Belongs to the bacterial solute-binding protein 3 family.</text>
</comment>
<keyword evidence="10" id="KW-1185">Reference proteome</keyword>
<dbReference type="PROSITE" id="PS51257">
    <property type="entry name" value="PROKAR_LIPOPROTEIN"/>
    <property type="match status" value="1"/>
</dbReference>
<dbReference type="SUPFAM" id="SSF53850">
    <property type="entry name" value="Periplasmic binding protein-like II"/>
    <property type="match status" value="1"/>
</dbReference>
<reference evidence="10" key="1">
    <citation type="submission" date="2015-07" db="EMBL/GenBank/DDBJ databases">
        <title>Genome sequencing project for genomic taxonomy and phylogenomics of Bacillus-like bacteria.</title>
        <authorList>
            <person name="Liu B."/>
            <person name="Wang J."/>
            <person name="Zhu Y."/>
            <person name="Liu G."/>
            <person name="Chen Q."/>
            <person name="Chen Z."/>
            <person name="Lan J."/>
            <person name="Che J."/>
            <person name="Ge C."/>
            <person name="Shi H."/>
            <person name="Pan Z."/>
            <person name="Liu X."/>
        </authorList>
    </citation>
    <scope>NUCLEOTIDE SEQUENCE [LARGE SCALE GENOMIC DNA]</scope>
    <source>
        <strain evidence="10">FJAT-27997</strain>
    </source>
</reference>
<dbReference type="STRING" id="1679170.AC625_02125"/>
<evidence type="ECO:0000256" key="2">
    <source>
        <dbReference type="ARBA" id="ARBA00010333"/>
    </source>
</evidence>
<keyword evidence="5" id="KW-0449">Lipoprotein</keyword>
<dbReference type="PANTHER" id="PTHR35936">
    <property type="entry name" value="MEMBRANE-BOUND LYTIC MUREIN TRANSGLYCOSYLASE F"/>
    <property type="match status" value="1"/>
</dbReference>
<keyword evidence="3 7" id="KW-0732">Signal</keyword>
<dbReference type="PROSITE" id="PS01039">
    <property type="entry name" value="SBP_BACTERIAL_3"/>
    <property type="match status" value="1"/>
</dbReference>
<dbReference type="OrthoDB" id="8613538at2"/>
<dbReference type="InterPro" id="IPR018313">
    <property type="entry name" value="SBP_3_CS"/>
</dbReference>
<feature type="chain" id="PRO_5038507285" evidence="7">
    <location>
        <begin position="20"/>
        <end position="266"/>
    </location>
</feature>
<dbReference type="Pfam" id="PF00497">
    <property type="entry name" value="SBP_bac_3"/>
    <property type="match status" value="1"/>
</dbReference>
<sequence>MMKKTLVFALSLLMMVLLAACGNSDKEQATEVDEKQEKTLKVGSTGQSFPNGYKDNGKLTGFDVELTELIAKNLGYKVEWVTTDFSGLMGQLDSGKLDTVANAVAMTEERQQKFNFTEPYSYYGAQIVTSTKNEAIKTLDDLKGKTVSGVLGSNNLANLQKYDTKGEIEIRTYETRDGAMQDAINNRVEGYINSRPILLAEIKKNDLPLKLVGDPVAFESVGYPFAKTEKGEEIQVEFTKEIEKLKEDGTLATLSEKYFGEDITKE</sequence>
<gene>
    <name evidence="9" type="ORF">AC625_02125</name>
</gene>
<comment type="caution">
    <text evidence="9">The sequence shown here is derived from an EMBL/GenBank/DDBJ whole genome shotgun (WGS) entry which is preliminary data.</text>
</comment>
<evidence type="ECO:0000256" key="4">
    <source>
        <dbReference type="ARBA" id="ARBA00023139"/>
    </source>
</evidence>
<keyword evidence="4" id="KW-0564">Palmitate</keyword>
<dbReference type="Proteomes" id="UP000037146">
    <property type="component" value="Unassembled WGS sequence"/>
</dbReference>
<evidence type="ECO:0000256" key="7">
    <source>
        <dbReference type="SAM" id="SignalP"/>
    </source>
</evidence>
<evidence type="ECO:0000256" key="6">
    <source>
        <dbReference type="RuleBase" id="RU003744"/>
    </source>
</evidence>
<evidence type="ECO:0000313" key="9">
    <source>
        <dbReference type="EMBL" id="KMY48458.1"/>
    </source>
</evidence>
<dbReference type="PATRIC" id="fig|1679170.3.peg.415"/>
<evidence type="ECO:0000256" key="5">
    <source>
        <dbReference type="ARBA" id="ARBA00023288"/>
    </source>
</evidence>
<dbReference type="PANTHER" id="PTHR35936:SF19">
    <property type="entry name" value="AMINO-ACID-BINDING PROTEIN YXEM-RELATED"/>
    <property type="match status" value="1"/>
</dbReference>
<dbReference type="SMART" id="SM00062">
    <property type="entry name" value="PBPb"/>
    <property type="match status" value="1"/>
</dbReference>
<dbReference type="Gene3D" id="3.40.190.10">
    <property type="entry name" value="Periplasmic binding protein-like II"/>
    <property type="match status" value="2"/>
</dbReference>
<evidence type="ECO:0000313" key="10">
    <source>
        <dbReference type="Proteomes" id="UP000037146"/>
    </source>
</evidence>
<dbReference type="RefSeq" id="WP_049679782.1">
    <property type="nucleotide sequence ID" value="NZ_LFZW01000001.1"/>
</dbReference>
<name>A0A0K9GP80_9BACI</name>
<dbReference type="EMBL" id="LFZW01000001">
    <property type="protein sequence ID" value="KMY48458.1"/>
    <property type="molecule type" value="Genomic_DNA"/>
</dbReference>
<protein>
    <submittedName>
        <fullName evidence="9">ABC transporter substrate-binding protein</fullName>
    </submittedName>
</protein>
<feature type="signal peptide" evidence="7">
    <location>
        <begin position="1"/>
        <end position="19"/>
    </location>
</feature>
<organism evidence="9 10">
    <name type="scientific">Peribacillus loiseleuriae</name>
    <dbReference type="NCBI Taxonomy" id="1679170"/>
    <lineage>
        <taxon>Bacteria</taxon>
        <taxon>Bacillati</taxon>
        <taxon>Bacillota</taxon>
        <taxon>Bacilli</taxon>
        <taxon>Bacillales</taxon>
        <taxon>Bacillaceae</taxon>
        <taxon>Peribacillus</taxon>
    </lineage>
</organism>